<keyword evidence="2" id="KW-0175">Coiled coil</keyword>
<feature type="coiled-coil region" evidence="2">
    <location>
        <begin position="178"/>
        <end position="205"/>
    </location>
</feature>
<feature type="chain" id="PRO_5043429132" description="LOB domain-containing protein" evidence="4">
    <location>
        <begin position="25"/>
        <end position="252"/>
    </location>
</feature>
<organism evidence="6 7">
    <name type="scientific">Erythroxylum novogranatense</name>
    <dbReference type="NCBI Taxonomy" id="1862640"/>
    <lineage>
        <taxon>Eukaryota</taxon>
        <taxon>Viridiplantae</taxon>
        <taxon>Streptophyta</taxon>
        <taxon>Embryophyta</taxon>
        <taxon>Tracheophyta</taxon>
        <taxon>Spermatophyta</taxon>
        <taxon>Magnoliopsida</taxon>
        <taxon>eudicotyledons</taxon>
        <taxon>Gunneridae</taxon>
        <taxon>Pentapetalae</taxon>
        <taxon>rosids</taxon>
        <taxon>fabids</taxon>
        <taxon>Malpighiales</taxon>
        <taxon>Erythroxylaceae</taxon>
        <taxon>Erythroxylum</taxon>
    </lineage>
</organism>
<evidence type="ECO:0000259" key="5">
    <source>
        <dbReference type="PROSITE" id="PS50891"/>
    </source>
</evidence>
<reference evidence="6 7" key="1">
    <citation type="submission" date="2021-09" db="EMBL/GenBank/DDBJ databases">
        <title>Genomic insights and catalytic innovation underlie evolution of tropane alkaloids biosynthesis.</title>
        <authorList>
            <person name="Wang Y.-J."/>
            <person name="Tian T."/>
            <person name="Huang J.-P."/>
            <person name="Huang S.-X."/>
        </authorList>
    </citation>
    <scope>NUCLEOTIDE SEQUENCE [LARGE SCALE GENOMIC DNA]</scope>
    <source>
        <strain evidence="6">KIB-2018</strain>
        <tissue evidence="6">Leaf</tissue>
    </source>
</reference>
<dbReference type="PROSITE" id="PS50891">
    <property type="entry name" value="LOB"/>
    <property type="match status" value="1"/>
</dbReference>
<protein>
    <recommendedName>
        <fullName evidence="5">LOB domain-containing protein</fullName>
    </recommendedName>
</protein>
<proteinExistence type="inferred from homology"/>
<evidence type="ECO:0000256" key="4">
    <source>
        <dbReference type="SAM" id="SignalP"/>
    </source>
</evidence>
<accession>A0AAV8TIB0</accession>
<dbReference type="Pfam" id="PF03195">
    <property type="entry name" value="LOB"/>
    <property type="match status" value="1"/>
</dbReference>
<evidence type="ECO:0000313" key="6">
    <source>
        <dbReference type="EMBL" id="KAJ8765965.1"/>
    </source>
</evidence>
<dbReference type="PANTHER" id="PTHR31301:SF204">
    <property type="entry name" value="LOB DOMAIN-CONTAINING PROTEIN"/>
    <property type="match status" value="1"/>
</dbReference>
<dbReference type="Proteomes" id="UP001159364">
    <property type="component" value="Linkage Group LG05"/>
</dbReference>
<comment type="similarity">
    <text evidence="1">Belongs to the LOB domain-containing protein family.</text>
</comment>
<name>A0AAV8TIB0_9ROSI</name>
<evidence type="ECO:0000256" key="1">
    <source>
        <dbReference type="ARBA" id="ARBA00005474"/>
    </source>
</evidence>
<feature type="compositionally biased region" description="Low complexity" evidence="3">
    <location>
        <begin position="59"/>
        <end position="82"/>
    </location>
</feature>
<dbReference type="PANTHER" id="PTHR31301">
    <property type="entry name" value="LOB DOMAIN-CONTAINING PROTEIN 4-RELATED"/>
    <property type="match status" value="1"/>
</dbReference>
<evidence type="ECO:0000256" key="3">
    <source>
        <dbReference type="SAM" id="MobiDB-lite"/>
    </source>
</evidence>
<dbReference type="InterPro" id="IPR004883">
    <property type="entry name" value="LOB"/>
</dbReference>
<dbReference type="EMBL" id="JAIWQS010000005">
    <property type="protein sequence ID" value="KAJ8765965.1"/>
    <property type="molecule type" value="Genomic_DNA"/>
</dbReference>
<dbReference type="AlphaFoldDB" id="A0AAV8TIB0"/>
<feature type="region of interest" description="Disordered" evidence="3">
    <location>
        <begin position="59"/>
        <end position="87"/>
    </location>
</feature>
<feature type="signal peptide" evidence="4">
    <location>
        <begin position="1"/>
        <end position="24"/>
    </location>
</feature>
<gene>
    <name evidence="6" type="ORF">K2173_020481</name>
</gene>
<evidence type="ECO:0000256" key="2">
    <source>
        <dbReference type="SAM" id="Coils"/>
    </source>
</evidence>
<comment type="caution">
    <text evidence="6">The sequence shown here is derived from an EMBL/GenBank/DDBJ whole genome shotgun (WGS) entry which is preliminary data.</text>
</comment>
<keyword evidence="4" id="KW-0732">Signal</keyword>
<evidence type="ECO:0000313" key="7">
    <source>
        <dbReference type="Proteomes" id="UP001159364"/>
    </source>
</evidence>
<feature type="domain" description="LOB" evidence="5">
    <location>
        <begin position="98"/>
        <end position="199"/>
    </location>
</feature>
<sequence>MSSTSGFCLNLSHLILSILRPSASVFYPSEDMVQARNDEKVASILSPISISSPFTNSYSPTSSSSTPSQSSPTTTTLHQSPSKLSQPVSATTPTVILSPCAACKILRRRCVEKCVLAPYFPPNEPYKFTIAHRVFGASNIIKFLQELPESQRADAVSSMVYEANARIRDPVYGCAGAISQLQKQVSELQAQLAKAQAETVNLQCQQANLVAFICMEMTQSQEPVMQQQQHYMDTSCFLDENNLGTSWEPLWT</sequence>
<keyword evidence="7" id="KW-1185">Reference proteome</keyword>